<dbReference type="Proteomes" id="UP000238650">
    <property type="component" value="Unassembled WGS sequence"/>
</dbReference>
<dbReference type="PANTHER" id="PTHR28004:SF2">
    <property type="entry name" value="D-SERINE DEHYDRATASE"/>
    <property type="match status" value="1"/>
</dbReference>
<protein>
    <submittedName>
        <fullName evidence="2">Alanine racemase</fullName>
    </submittedName>
</protein>
<dbReference type="Gene3D" id="3.20.20.10">
    <property type="entry name" value="Alanine racemase"/>
    <property type="match status" value="1"/>
</dbReference>
<keyword evidence="3" id="KW-1185">Reference proteome</keyword>
<dbReference type="InterPro" id="IPR029066">
    <property type="entry name" value="PLP-binding_barrel"/>
</dbReference>
<name>A0A2S9QM50_9MICO</name>
<accession>A0A2S9QM50</accession>
<dbReference type="GO" id="GO:0036088">
    <property type="term" value="P:D-serine catabolic process"/>
    <property type="evidence" value="ECO:0007669"/>
    <property type="project" value="TreeGrafter"/>
</dbReference>
<dbReference type="Pfam" id="PF01168">
    <property type="entry name" value="Ala_racemase_N"/>
    <property type="match status" value="1"/>
</dbReference>
<gene>
    <name evidence="2" type="ORF">B4915_07000</name>
</gene>
<dbReference type="RefSeq" id="WP_105805115.1">
    <property type="nucleotide sequence ID" value="NZ_MWZD01000017.1"/>
</dbReference>
<dbReference type="SUPFAM" id="SSF51419">
    <property type="entry name" value="PLP-binding barrel"/>
    <property type="match status" value="1"/>
</dbReference>
<feature type="domain" description="Alanine racemase N-terminal" evidence="1">
    <location>
        <begin position="44"/>
        <end position="251"/>
    </location>
</feature>
<evidence type="ECO:0000313" key="3">
    <source>
        <dbReference type="Proteomes" id="UP000238650"/>
    </source>
</evidence>
<dbReference type="InterPro" id="IPR051466">
    <property type="entry name" value="D-amino_acid_metab_enzyme"/>
</dbReference>
<evidence type="ECO:0000313" key="2">
    <source>
        <dbReference type="EMBL" id="PRI10648.1"/>
    </source>
</evidence>
<evidence type="ECO:0000259" key="1">
    <source>
        <dbReference type="Pfam" id="PF01168"/>
    </source>
</evidence>
<dbReference type="OrthoDB" id="2445260at2"/>
<dbReference type="EMBL" id="MWZD01000017">
    <property type="protein sequence ID" value="PRI10648.1"/>
    <property type="molecule type" value="Genomic_DNA"/>
</dbReference>
<sequence>MTLDVSAPALAAAAAAAPWERAEEWWGRCSEATRELPAPVVVLSLAALRRNADDLARRAGGIPVRLASKSLRVRGVIEAVLALPGFAGVLAYTLAEALWLADTIEDVVVGYPTADRHAIARLAADERAAARVTLMVDGVEQLDLVDAVAPPASRAPIRVCLELDASWRSAALGHIGVRRSPVHEPAELRALAAAVVSRPGFVLVGVMAYEAQIAGVGDRPSGRPAQGALLRAVQRLSGAELAERRAAAVSAVRELADLEFVNGGGTGSLERTACEAVVTELAAGSGLFGPHLFDHYAGFAVAPAVAFALDVVRKPTPDRATLLGGGWIASGPAAADRLPLPVWPPGLAFEPREGAGEVQTPVRGTAARALRPGDRVWMRHAKAGEVMEHTNEVVPLDADGAALPAIPSYRGEGRCFL</sequence>
<comment type="caution">
    <text evidence="2">The sequence shown here is derived from an EMBL/GenBank/DDBJ whole genome shotgun (WGS) entry which is preliminary data.</text>
</comment>
<reference evidence="2 3" key="1">
    <citation type="journal article" date="2017" name="New Microbes New Infect">
        <title>Genome sequence of 'Leucobacter massiliensis' sp. nov. isolated from human pharynx after travel to the 2014 Hajj.</title>
        <authorList>
            <person name="Leangapichart T."/>
            <person name="Gautret P."/>
            <person name="Nguyen T.T."/>
            <person name="Armstrong N."/>
            <person name="Rolain J.M."/>
        </authorList>
    </citation>
    <scope>NUCLEOTIDE SEQUENCE [LARGE SCALE GENOMIC DNA]</scope>
    <source>
        <strain evidence="2 3">122RC15</strain>
    </source>
</reference>
<organism evidence="2 3">
    <name type="scientific">Leucobacter massiliensis</name>
    <dbReference type="NCBI Taxonomy" id="1686285"/>
    <lineage>
        <taxon>Bacteria</taxon>
        <taxon>Bacillati</taxon>
        <taxon>Actinomycetota</taxon>
        <taxon>Actinomycetes</taxon>
        <taxon>Micrococcales</taxon>
        <taxon>Microbacteriaceae</taxon>
        <taxon>Leucobacter</taxon>
    </lineage>
</organism>
<dbReference type="InterPro" id="IPR001608">
    <property type="entry name" value="Ala_racemase_N"/>
</dbReference>
<dbReference type="AlphaFoldDB" id="A0A2S9QM50"/>
<proteinExistence type="predicted"/>
<dbReference type="GO" id="GO:0008721">
    <property type="term" value="F:D-serine ammonia-lyase activity"/>
    <property type="evidence" value="ECO:0007669"/>
    <property type="project" value="TreeGrafter"/>
</dbReference>
<dbReference type="PANTHER" id="PTHR28004">
    <property type="entry name" value="ZGC:162816-RELATED"/>
    <property type="match status" value="1"/>
</dbReference>